<dbReference type="EMBL" id="KN293994">
    <property type="protein sequence ID" value="KGQ01905.1"/>
    <property type="molecule type" value="Genomic_DNA"/>
</dbReference>
<keyword evidence="3" id="KW-1185">Reference proteome</keyword>
<dbReference type="Proteomes" id="UP000002059">
    <property type="component" value="Partially assembled WGS sequence"/>
</dbReference>
<evidence type="ECO:0000256" key="1">
    <source>
        <dbReference type="SAM" id="MobiDB-lite"/>
    </source>
</evidence>
<feature type="region of interest" description="Disordered" evidence="1">
    <location>
        <begin position="1"/>
        <end position="39"/>
    </location>
</feature>
<gene>
    <name evidence="2" type="ORF">PAAG_11295</name>
</gene>
<dbReference type="RefSeq" id="XP_015703390.1">
    <property type="nucleotide sequence ID" value="XM_015846968.1"/>
</dbReference>
<reference evidence="2 3" key="1">
    <citation type="journal article" date="2011" name="PLoS Genet.">
        <title>Comparative genomic analysis of human fungal pathogens causing paracoccidioidomycosis.</title>
        <authorList>
            <person name="Desjardins C.A."/>
            <person name="Champion M.D."/>
            <person name="Holder J.W."/>
            <person name="Muszewska A."/>
            <person name="Goldberg J."/>
            <person name="Bailao A.M."/>
            <person name="Brigido M.M."/>
            <person name="Ferreira M.E."/>
            <person name="Garcia A.M."/>
            <person name="Grynberg M."/>
            <person name="Gujja S."/>
            <person name="Heiman D.I."/>
            <person name="Henn M.R."/>
            <person name="Kodira C.D."/>
            <person name="Leon-Narvaez H."/>
            <person name="Longo L.V."/>
            <person name="Ma L.J."/>
            <person name="Malavazi I."/>
            <person name="Matsuo A.L."/>
            <person name="Morais F.V."/>
            <person name="Pereira M."/>
            <person name="Rodriguez-Brito S."/>
            <person name="Sakthikumar S."/>
            <person name="Salem-Izacc S.M."/>
            <person name="Sykes S.M."/>
            <person name="Teixeira M.M."/>
            <person name="Vallejo M.C."/>
            <person name="Walter M.E."/>
            <person name="Yandava C."/>
            <person name="Young S."/>
            <person name="Zeng Q."/>
            <person name="Zucker J."/>
            <person name="Felipe M.S."/>
            <person name="Goldman G.H."/>
            <person name="Haas B.J."/>
            <person name="McEwen J.G."/>
            <person name="Nino-Vega G."/>
            <person name="Puccia R."/>
            <person name="San-Blas G."/>
            <person name="Soares C.M."/>
            <person name="Birren B.W."/>
            <person name="Cuomo C.A."/>
        </authorList>
    </citation>
    <scope>NUCLEOTIDE SEQUENCE [LARGE SCALE GENOMIC DNA]</scope>
    <source>
        <strain evidence="3">ATCC MYA-826 / Pb01</strain>
    </source>
</reference>
<protein>
    <submittedName>
        <fullName evidence="2">Uncharacterized protein</fullName>
    </submittedName>
</protein>
<feature type="compositionally biased region" description="Basic and acidic residues" evidence="1">
    <location>
        <begin position="1"/>
        <end position="16"/>
    </location>
</feature>
<organism evidence="2 3">
    <name type="scientific">Paracoccidioides lutzii (strain ATCC MYA-826 / Pb01)</name>
    <name type="common">Paracoccidioides brasiliensis</name>
    <dbReference type="NCBI Taxonomy" id="502779"/>
    <lineage>
        <taxon>Eukaryota</taxon>
        <taxon>Fungi</taxon>
        <taxon>Dikarya</taxon>
        <taxon>Ascomycota</taxon>
        <taxon>Pezizomycotina</taxon>
        <taxon>Eurotiomycetes</taxon>
        <taxon>Eurotiomycetidae</taxon>
        <taxon>Onygenales</taxon>
        <taxon>Ajellomycetaceae</taxon>
        <taxon>Paracoccidioides</taxon>
    </lineage>
</organism>
<evidence type="ECO:0000313" key="2">
    <source>
        <dbReference type="EMBL" id="KGQ01905.1"/>
    </source>
</evidence>
<dbReference type="HOGENOM" id="CLU_2386790_0_0_1"/>
<dbReference type="VEuPathDB" id="FungiDB:PAAG_11295"/>
<evidence type="ECO:0000313" key="3">
    <source>
        <dbReference type="Proteomes" id="UP000002059"/>
    </source>
</evidence>
<dbReference type="KEGG" id="pbl:PAAG_11295"/>
<dbReference type="GeneID" id="26970347"/>
<feature type="region of interest" description="Disordered" evidence="1">
    <location>
        <begin position="48"/>
        <end position="67"/>
    </location>
</feature>
<accession>A0A0A2V709</accession>
<proteinExistence type="predicted"/>
<dbReference type="AlphaFoldDB" id="A0A0A2V709"/>
<sequence length="94" mass="11024">MPVLRKGEKNDKEKGTNRTKSWRGGKQERRNTDTANDLSVDAFNRADIYPRETRVQPRPTGQRFEKRHRFTLTSGVGRFVLQDPIRRGPRWATE</sequence>
<name>A0A0A2V709_PARBA</name>